<protein>
    <recommendedName>
        <fullName evidence="2">histidine kinase</fullName>
        <ecNumber evidence="2">2.7.13.3</ecNumber>
    </recommendedName>
</protein>
<dbReference type="EMBL" id="SNVV01000015">
    <property type="protein sequence ID" value="TDN48410.1"/>
    <property type="molecule type" value="Genomic_DNA"/>
</dbReference>
<keyword evidence="6" id="KW-1185">Reference proteome</keyword>
<proteinExistence type="predicted"/>
<dbReference type="PANTHER" id="PTHR43065:SF50">
    <property type="entry name" value="HISTIDINE KINASE"/>
    <property type="match status" value="1"/>
</dbReference>
<dbReference type="InterPro" id="IPR004358">
    <property type="entry name" value="Sig_transdc_His_kin-like_C"/>
</dbReference>
<dbReference type="SMART" id="SM00387">
    <property type="entry name" value="HATPase_c"/>
    <property type="match status" value="1"/>
</dbReference>
<evidence type="ECO:0000256" key="1">
    <source>
        <dbReference type="ARBA" id="ARBA00000085"/>
    </source>
</evidence>
<organism evidence="5 6">
    <name type="scientific">Azoarcus indigens</name>
    <dbReference type="NCBI Taxonomy" id="29545"/>
    <lineage>
        <taxon>Bacteria</taxon>
        <taxon>Pseudomonadati</taxon>
        <taxon>Pseudomonadota</taxon>
        <taxon>Betaproteobacteria</taxon>
        <taxon>Rhodocyclales</taxon>
        <taxon>Zoogloeaceae</taxon>
        <taxon>Azoarcus</taxon>
    </lineage>
</organism>
<dbReference type="PRINTS" id="PR00344">
    <property type="entry name" value="BCTRLSENSOR"/>
</dbReference>
<keyword evidence="5" id="KW-0808">Transferase</keyword>
<dbReference type="OrthoDB" id="1931120at2"/>
<gene>
    <name evidence="5" type="ORF">C7389_11577</name>
</gene>
<dbReference type="GO" id="GO:0004673">
    <property type="term" value="F:protein histidine kinase activity"/>
    <property type="evidence" value="ECO:0007669"/>
    <property type="project" value="UniProtKB-EC"/>
</dbReference>
<feature type="coiled-coil region" evidence="3">
    <location>
        <begin position="53"/>
        <end position="94"/>
    </location>
</feature>
<comment type="catalytic activity">
    <reaction evidence="1">
        <text>ATP + protein L-histidine = ADP + protein N-phospho-L-histidine.</text>
        <dbReference type="EC" id="2.7.13.3"/>
    </reaction>
</comment>
<evidence type="ECO:0000259" key="4">
    <source>
        <dbReference type="PROSITE" id="PS50109"/>
    </source>
</evidence>
<dbReference type="InterPro" id="IPR003594">
    <property type="entry name" value="HATPase_dom"/>
</dbReference>
<dbReference type="Pfam" id="PF02518">
    <property type="entry name" value="HATPase_c"/>
    <property type="match status" value="1"/>
</dbReference>
<evidence type="ECO:0000313" key="5">
    <source>
        <dbReference type="EMBL" id="TDN48410.1"/>
    </source>
</evidence>
<dbReference type="AlphaFoldDB" id="A0A4R6DTD2"/>
<dbReference type="RefSeq" id="WP_133593544.1">
    <property type="nucleotide sequence ID" value="NZ_SNVV01000015.1"/>
</dbReference>
<dbReference type="PROSITE" id="PS50109">
    <property type="entry name" value="HIS_KIN"/>
    <property type="match status" value="1"/>
</dbReference>
<reference evidence="5 6" key="1">
    <citation type="submission" date="2019-03" db="EMBL/GenBank/DDBJ databases">
        <title>Genomic Encyclopedia of Type Strains, Phase IV (KMG-IV): sequencing the most valuable type-strain genomes for metagenomic binning, comparative biology and taxonomic classification.</title>
        <authorList>
            <person name="Goeker M."/>
        </authorList>
    </citation>
    <scope>NUCLEOTIDE SEQUENCE [LARGE SCALE GENOMIC DNA]</scope>
    <source>
        <strain evidence="5 6">DSM 12121</strain>
    </source>
</reference>
<dbReference type="InterPro" id="IPR036890">
    <property type="entry name" value="HATPase_C_sf"/>
</dbReference>
<feature type="domain" description="Histidine kinase" evidence="4">
    <location>
        <begin position="103"/>
        <end position="359"/>
    </location>
</feature>
<dbReference type="Gene3D" id="3.30.565.10">
    <property type="entry name" value="Histidine kinase-like ATPase, C-terminal domain"/>
    <property type="match status" value="1"/>
</dbReference>
<accession>A0A4R6DTD2</accession>
<dbReference type="Proteomes" id="UP000295129">
    <property type="component" value="Unassembled WGS sequence"/>
</dbReference>
<dbReference type="SUPFAM" id="SSF55874">
    <property type="entry name" value="ATPase domain of HSP90 chaperone/DNA topoisomerase II/histidine kinase"/>
    <property type="match status" value="1"/>
</dbReference>
<evidence type="ECO:0000256" key="2">
    <source>
        <dbReference type="ARBA" id="ARBA00012438"/>
    </source>
</evidence>
<evidence type="ECO:0000256" key="3">
    <source>
        <dbReference type="SAM" id="Coils"/>
    </source>
</evidence>
<dbReference type="InterPro" id="IPR005467">
    <property type="entry name" value="His_kinase_dom"/>
</dbReference>
<keyword evidence="3" id="KW-0175">Coiled coil</keyword>
<evidence type="ECO:0000313" key="6">
    <source>
        <dbReference type="Proteomes" id="UP000295129"/>
    </source>
</evidence>
<name>A0A4R6DTD2_9RHOO</name>
<dbReference type="Gene3D" id="1.10.287.130">
    <property type="match status" value="1"/>
</dbReference>
<comment type="caution">
    <text evidence="5">The sequence shown here is derived from an EMBL/GenBank/DDBJ whole genome shotgun (WGS) entry which is preliminary data.</text>
</comment>
<dbReference type="PANTHER" id="PTHR43065">
    <property type="entry name" value="SENSOR HISTIDINE KINASE"/>
    <property type="match status" value="1"/>
</dbReference>
<sequence>MDPRPVEATADDAAPDYPRLLAARDKTIAALKRRLMQEAQSDRDTPFALLTQNISLEQVVARKTAELEAERQELETALRELRSAQAQLVQAQKMESIGQLAAGVAHEINTPTQYVSSNIDFVRSAAGTLLDLLDTASGLLGTLPATEADPALVVLRKELGGRRIEFMRRQIPEALEQSLEGLRHIASIVAALKQFSHPSSGEMEEVDMLDLVRTTATVARNEWKYVADLEVLPAEGLPPVPCIRDLVGQALLNLIVNAAHAIGDTLKEGVKEKGRILVSAQTVGPWMELRLTDDGTGMSEETRNRMFDPFFTTKPVGKGTGQGLALTYSTVVDKHHGEIYCESCLGVGTTFVVRLPLRQGPAGEQACG</sequence>
<keyword evidence="5" id="KW-0418">Kinase</keyword>
<dbReference type="EC" id="2.7.13.3" evidence="2"/>